<dbReference type="Proteomes" id="UP000585474">
    <property type="component" value="Unassembled WGS sequence"/>
</dbReference>
<dbReference type="PANTHER" id="PTHR33223:SF10">
    <property type="entry name" value="AMINOTRANSFERASE-LIKE PLANT MOBILE DOMAIN-CONTAINING PROTEIN"/>
    <property type="match status" value="1"/>
</dbReference>
<proteinExistence type="predicted"/>
<dbReference type="AlphaFoldDB" id="A0A7J0DIM8"/>
<dbReference type="OrthoDB" id="912280at2759"/>
<comment type="caution">
    <text evidence="1">The sequence shown here is derived from an EMBL/GenBank/DDBJ whole genome shotgun (WGS) entry which is preliminary data.</text>
</comment>
<evidence type="ECO:0000313" key="2">
    <source>
        <dbReference type="Proteomes" id="UP000585474"/>
    </source>
</evidence>
<organism evidence="1 2">
    <name type="scientific">Actinidia rufa</name>
    <dbReference type="NCBI Taxonomy" id="165716"/>
    <lineage>
        <taxon>Eukaryota</taxon>
        <taxon>Viridiplantae</taxon>
        <taxon>Streptophyta</taxon>
        <taxon>Embryophyta</taxon>
        <taxon>Tracheophyta</taxon>
        <taxon>Spermatophyta</taxon>
        <taxon>Magnoliopsida</taxon>
        <taxon>eudicotyledons</taxon>
        <taxon>Gunneridae</taxon>
        <taxon>Pentapetalae</taxon>
        <taxon>asterids</taxon>
        <taxon>Ericales</taxon>
        <taxon>Actinidiaceae</taxon>
        <taxon>Actinidia</taxon>
    </lineage>
</organism>
<reference evidence="2" key="1">
    <citation type="submission" date="2019-07" db="EMBL/GenBank/DDBJ databases">
        <title>De Novo Assembly of kiwifruit Actinidia rufa.</title>
        <authorList>
            <person name="Sugita-Konishi S."/>
            <person name="Sato K."/>
            <person name="Mori E."/>
            <person name="Abe Y."/>
            <person name="Kisaki G."/>
            <person name="Hamano K."/>
            <person name="Suezawa K."/>
            <person name="Otani M."/>
            <person name="Fukuda T."/>
            <person name="Manabe T."/>
            <person name="Gomi K."/>
            <person name="Tabuchi M."/>
            <person name="Akimitsu K."/>
            <person name="Kataoka I."/>
        </authorList>
    </citation>
    <scope>NUCLEOTIDE SEQUENCE [LARGE SCALE GENOMIC DNA]</scope>
    <source>
        <strain evidence="2">cv. Fuchu</strain>
    </source>
</reference>
<gene>
    <name evidence="1" type="ORF">Acr_00g0037030</name>
</gene>
<evidence type="ECO:0000313" key="1">
    <source>
        <dbReference type="EMBL" id="GFS34968.1"/>
    </source>
</evidence>
<sequence length="203" mass="23053">MLIDLIILTDWATRTHIIAIVLVRDIQPGDREGHIVEMTKLTSTKINRTSIHREGDEGKGVVQIQVAIPARVYEGKTDPMDHLNLYKNLMMLKGYSDEVMCKAFLATLKGSARSWFRKLPLRTIDSFNDLGRLFVSYFMSYRAVLDVKDPSDKVVVMVMMEGLRPGLLFDSLSKSVCAILSVLQSKVDKYIAAKEFAEAKRRR</sequence>
<dbReference type="PANTHER" id="PTHR33223">
    <property type="entry name" value="CCHC-TYPE DOMAIN-CONTAINING PROTEIN"/>
    <property type="match status" value="1"/>
</dbReference>
<accession>A0A7J0DIM8</accession>
<protein>
    <recommendedName>
        <fullName evidence="3">Retrotransposon gag domain-containing protein</fullName>
    </recommendedName>
</protein>
<name>A0A7J0DIM8_9ERIC</name>
<evidence type="ECO:0008006" key="3">
    <source>
        <dbReference type="Google" id="ProtNLM"/>
    </source>
</evidence>
<dbReference type="EMBL" id="BJWL01000218">
    <property type="protein sequence ID" value="GFS34968.1"/>
    <property type="molecule type" value="Genomic_DNA"/>
</dbReference>
<keyword evidence="2" id="KW-1185">Reference proteome</keyword>